<keyword evidence="5" id="KW-0804">Transcription</keyword>
<evidence type="ECO:0000256" key="3">
    <source>
        <dbReference type="ARBA" id="ARBA00023015"/>
    </source>
</evidence>
<dbReference type="PANTHER" id="PTHR30437">
    <property type="entry name" value="TRANSCRIPTION ELONGATION FACTOR GREA"/>
    <property type="match status" value="1"/>
</dbReference>
<dbReference type="GO" id="GO:0070063">
    <property type="term" value="F:RNA polymerase binding"/>
    <property type="evidence" value="ECO:0007669"/>
    <property type="project" value="InterPro"/>
</dbReference>
<evidence type="ECO:0000256" key="5">
    <source>
        <dbReference type="ARBA" id="ARBA00023163"/>
    </source>
</evidence>
<feature type="domain" description="Transcription elongation factor GreA/GreB C-terminal" evidence="7">
    <location>
        <begin position="83"/>
        <end position="156"/>
    </location>
</feature>
<name>I4EJ95_9BACT</name>
<dbReference type="RefSeq" id="WP_008479166.1">
    <property type="nucleotide sequence ID" value="NZ_CAGS01000323.1"/>
</dbReference>
<dbReference type="InterPro" id="IPR036953">
    <property type="entry name" value="GreA/GreB_C_sf"/>
</dbReference>
<evidence type="ECO:0000259" key="8">
    <source>
        <dbReference type="Pfam" id="PF03449"/>
    </source>
</evidence>
<dbReference type="PANTHER" id="PTHR30437:SF4">
    <property type="entry name" value="TRANSCRIPTION ELONGATION FACTOR GREA"/>
    <property type="match status" value="1"/>
</dbReference>
<dbReference type="Pfam" id="PF01272">
    <property type="entry name" value="GreA_GreB"/>
    <property type="match status" value="1"/>
</dbReference>
<comment type="caution">
    <text evidence="9">The sequence shown here is derived from an EMBL/GenBank/DDBJ whole genome shotgun (WGS) entry which is preliminary data.</text>
</comment>
<keyword evidence="9" id="KW-0251">Elongation factor</keyword>
<dbReference type="SUPFAM" id="SSF46557">
    <property type="entry name" value="GreA transcript cleavage protein, N-terminal domain"/>
    <property type="match status" value="1"/>
</dbReference>
<keyword evidence="4" id="KW-0238">DNA-binding</keyword>
<dbReference type="InterPro" id="IPR036805">
    <property type="entry name" value="Tscrpt_elong_fac_GreA/B_N_sf"/>
</dbReference>
<dbReference type="AlphaFoldDB" id="I4EJ95"/>
<dbReference type="GO" id="GO:0006354">
    <property type="term" value="P:DNA-templated transcription elongation"/>
    <property type="evidence" value="ECO:0007669"/>
    <property type="project" value="TreeGrafter"/>
</dbReference>
<evidence type="ECO:0000256" key="2">
    <source>
        <dbReference type="ARBA" id="ARBA00013729"/>
    </source>
</evidence>
<protein>
    <recommendedName>
        <fullName evidence="2">Transcription elongation factor GreA</fullName>
    </recommendedName>
    <alternativeName>
        <fullName evidence="6">Transcript cleavage factor GreA</fullName>
    </alternativeName>
</protein>
<dbReference type="PROSITE" id="PS00830">
    <property type="entry name" value="GREAB_2"/>
    <property type="match status" value="1"/>
</dbReference>
<dbReference type="Proteomes" id="UP000004221">
    <property type="component" value="Unassembled WGS sequence"/>
</dbReference>
<dbReference type="GO" id="GO:0003677">
    <property type="term" value="F:DNA binding"/>
    <property type="evidence" value="ECO:0007669"/>
    <property type="project" value="UniProtKB-KW"/>
</dbReference>
<keyword evidence="9" id="KW-0648">Protein biosynthesis</keyword>
<proteinExistence type="inferred from homology"/>
<keyword evidence="10" id="KW-1185">Reference proteome</keyword>
<keyword evidence="3" id="KW-0805">Transcription regulation</keyword>
<gene>
    <name evidence="9" type="primary">greA</name>
    <name evidence="9" type="ORF">NITHO_390002</name>
</gene>
<dbReference type="GO" id="GO:0003746">
    <property type="term" value="F:translation elongation factor activity"/>
    <property type="evidence" value="ECO:0007669"/>
    <property type="project" value="UniProtKB-KW"/>
</dbReference>
<organism evidence="9 10">
    <name type="scientific">Nitrolancea hollandica Lb</name>
    <dbReference type="NCBI Taxonomy" id="1129897"/>
    <lineage>
        <taxon>Bacteria</taxon>
        <taxon>Pseudomonadati</taxon>
        <taxon>Thermomicrobiota</taxon>
        <taxon>Thermomicrobia</taxon>
        <taxon>Sphaerobacterales</taxon>
        <taxon>Sphaerobacterineae</taxon>
        <taxon>Sphaerobacteraceae</taxon>
        <taxon>Nitrolancea</taxon>
    </lineage>
</organism>
<dbReference type="InterPro" id="IPR018151">
    <property type="entry name" value="TF_GreA/GreB_CS"/>
</dbReference>
<evidence type="ECO:0000259" key="7">
    <source>
        <dbReference type="Pfam" id="PF01272"/>
    </source>
</evidence>
<dbReference type="OrthoDB" id="9808774at2"/>
<evidence type="ECO:0000256" key="1">
    <source>
        <dbReference type="ARBA" id="ARBA00008213"/>
    </source>
</evidence>
<dbReference type="EMBL" id="CAGS01000323">
    <property type="protein sequence ID" value="CCF84757.1"/>
    <property type="molecule type" value="Genomic_DNA"/>
</dbReference>
<accession>I4EJ95</accession>
<feature type="domain" description="Transcription elongation factor GreA/GreB N-terminal" evidence="8">
    <location>
        <begin position="7"/>
        <end position="77"/>
    </location>
</feature>
<comment type="similarity">
    <text evidence="1">Belongs to the GreA/GreB family.</text>
</comment>
<dbReference type="Gene3D" id="3.10.50.30">
    <property type="entry name" value="Transcription elongation factor, GreA/GreB, C-terminal domain"/>
    <property type="match status" value="1"/>
</dbReference>
<evidence type="ECO:0000256" key="6">
    <source>
        <dbReference type="ARBA" id="ARBA00030776"/>
    </source>
</evidence>
<dbReference type="PIRSF" id="PIRSF006092">
    <property type="entry name" value="GreA_GreB"/>
    <property type="match status" value="1"/>
</dbReference>
<evidence type="ECO:0000313" key="10">
    <source>
        <dbReference type="Proteomes" id="UP000004221"/>
    </source>
</evidence>
<reference evidence="9 10" key="1">
    <citation type="journal article" date="2012" name="ISME J.">
        <title>Nitrification expanded: discovery, physiology and genomics of a nitrite-oxidizing bacterium from the phylum Chloroflexi.</title>
        <authorList>
            <person name="Sorokin D.Y."/>
            <person name="Lucker S."/>
            <person name="Vejmelkova D."/>
            <person name="Kostrikina N.A."/>
            <person name="Kleerebezem R."/>
            <person name="Rijpstra W.I."/>
            <person name="Damste J.S."/>
            <person name="Le Paslier D."/>
            <person name="Muyzer G."/>
            <person name="Wagner M."/>
            <person name="van Loosdrecht M.C."/>
            <person name="Daims H."/>
        </authorList>
    </citation>
    <scope>NUCLEOTIDE SEQUENCE [LARGE SCALE GENOMIC DNA]</scope>
    <source>
        <strain evidence="10">none</strain>
    </source>
</reference>
<dbReference type="GO" id="GO:0032784">
    <property type="term" value="P:regulation of DNA-templated transcription elongation"/>
    <property type="evidence" value="ECO:0007669"/>
    <property type="project" value="InterPro"/>
</dbReference>
<dbReference type="InterPro" id="IPR023459">
    <property type="entry name" value="Tscrpt_elong_fac_GreA/B_fam"/>
</dbReference>
<dbReference type="Pfam" id="PF03449">
    <property type="entry name" value="GreA_GreB_N"/>
    <property type="match status" value="1"/>
</dbReference>
<evidence type="ECO:0000313" key="9">
    <source>
        <dbReference type="EMBL" id="CCF84757.1"/>
    </source>
</evidence>
<dbReference type="Gene3D" id="1.10.287.180">
    <property type="entry name" value="Transcription elongation factor, GreA/GreB, N-terminal domain"/>
    <property type="match status" value="1"/>
</dbReference>
<dbReference type="FunFam" id="1.10.287.180:FF:000001">
    <property type="entry name" value="Transcription elongation factor GreA"/>
    <property type="match status" value="1"/>
</dbReference>
<evidence type="ECO:0000256" key="4">
    <source>
        <dbReference type="ARBA" id="ARBA00023125"/>
    </source>
</evidence>
<sequence length="156" mass="17042">MAGERTVILTADGKQDLERELHLLRTVKLPLVTAQIQELTLDGDVSDNSEYEDTKEELIIIEARIREIENVLRHAQVMAPAAAHDVIGLGSHVTLADESGEAETWILVSPEEANTLHRKISTESPVGAALIGKRVGDRVLVRAPGGETTFTVHHVE</sequence>
<dbReference type="InterPro" id="IPR022691">
    <property type="entry name" value="Tscrpt_elong_fac_GreA/B_N"/>
</dbReference>
<dbReference type="SUPFAM" id="SSF54534">
    <property type="entry name" value="FKBP-like"/>
    <property type="match status" value="1"/>
</dbReference>
<dbReference type="InterPro" id="IPR001437">
    <property type="entry name" value="Tscrpt_elong_fac_GreA/B_C"/>
</dbReference>